<gene>
    <name evidence="2" type="ORF">Pr1d_27300</name>
</gene>
<feature type="signal peptide" evidence="1">
    <location>
        <begin position="1"/>
        <end position="23"/>
    </location>
</feature>
<keyword evidence="3" id="KW-1185">Reference proteome</keyword>
<evidence type="ECO:0000256" key="1">
    <source>
        <dbReference type="SAM" id="SignalP"/>
    </source>
</evidence>
<reference evidence="2 3" key="1">
    <citation type="submission" date="2019-08" db="EMBL/GenBank/DDBJ databases">
        <title>Deep-cultivation of Planctomycetes and their phenomic and genomic characterization uncovers novel biology.</title>
        <authorList>
            <person name="Wiegand S."/>
            <person name="Jogler M."/>
            <person name="Boedeker C."/>
            <person name="Pinto D."/>
            <person name="Vollmers J."/>
            <person name="Rivas-Marin E."/>
            <person name="Kohn T."/>
            <person name="Peeters S.H."/>
            <person name="Heuer A."/>
            <person name="Rast P."/>
            <person name="Oberbeckmann S."/>
            <person name="Bunk B."/>
            <person name="Jeske O."/>
            <person name="Meyerdierks A."/>
            <person name="Storesund J.E."/>
            <person name="Kallscheuer N."/>
            <person name="Luecker S."/>
            <person name="Lage O.M."/>
            <person name="Pohl T."/>
            <person name="Merkel B.J."/>
            <person name="Hornburger P."/>
            <person name="Mueller R.-W."/>
            <person name="Bruemmer F."/>
            <person name="Labrenz M."/>
            <person name="Spormann A.M."/>
            <person name="Op den Camp H."/>
            <person name="Overmann J."/>
            <person name="Amann R."/>
            <person name="Jetten M.S.M."/>
            <person name="Mascher T."/>
            <person name="Medema M.H."/>
            <person name="Devos D.P."/>
            <person name="Kaster A.-K."/>
            <person name="Ovreas L."/>
            <person name="Rohde M."/>
            <person name="Galperin M.Y."/>
            <person name="Jogler C."/>
        </authorList>
    </citation>
    <scope>NUCLEOTIDE SEQUENCE [LARGE SCALE GENOMIC DNA]</scope>
    <source>
        <strain evidence="2 3">Pr1d</strain>
    </source>
</reference>
<proteinExistence type="predicted"/>
<dbReference type="EMBL" id="CP042913">
    <property type="protein sequence ID" value="QEG35431.1"/>
    <property type="molecule type" value="Genomic_DNA"/>
</dbReference>
<evidence type="ECO:0000313" key="3">
    <source>
        <dbReference type="Proteomes" id="UP000323917"/>
    </source>
</evidence>
<sequence precursor="true">MYDCIRTICAQLAIALLAPALLAQTQLPEVPEYNLPEQQDAPGVYYQSTSQQLPDYFYTQRYFDETDGDGARPIADYGPPGYMHRDYQDAPGEPEWTRLTPPARISVEERDQLVVRGLYPGSFLAPGTNTSFRLRGFVRLASLYDFDPIGSTDSFVTNTIPVPQLDGQNYNMSGRISRFALESWTPTSYSDWNVHTFIEGDFFNGPAQAAGGGGNPFRLRHAFFDFGYFRFGQQNSVFMDGTNWPSLVDFQGPNSWINQRQPSMRMTLQLRDRLFWAGSVERCFSDITTNGLGTNVQEVPDLATHLRFEADRGHIQVAGLMRTIGYRPTGGDVTQQTGAGISGNVVFHPWAILSGCDPVHEVNPSGLTRSRILLQGTWGSGISRYINDLAGQGFDAQVNPITGEFELVDATGWNASYEHWFNKHWLMNFTYANVNVDNNANQPATTYDGAEYLAASLWWIPVPRLSFGVEYITGERENLDGESARAQRLHGLAQYNF</sequence>
<dbReference type="Proteomes" id="UP000323917">
    <property type="component" value="Chromosome"/>
</dbReference>
<keyword evidence="1" id="KW-0732">Signal</keyword>
<protein>
    <submittedName>
        <fullName evidence="2">Porin subfamily protein</fullName>
    </submittedName>
</protein>
<dbReference type="Pfam" id="PF19577">
    <property type="entry name" value="DcaP"/>
    <property type="match status" value="1"/>
</dbReference>
<organism evidence="2 3">
    <name type="scientific">Bythopirellula goksoeyrii</name>
    <dbReference type="NCBI Taxonomy" id="1400387"/>
    <lineage>
        <taxon>Bacteria</taxon>
        <taxon>Pseudomonadati</taxon>
        <taxon>Planctomycetota</taxon>
        <taxon>Planctomycetia</taxon>
        <taxon>Pirellulales</taxon>
        <taxon>Lacipirellulaceae</taxon>
        <taxon>Bythopirellula</taxon>
    </lineage>
</organism>
<dbReference type="AlphaFoldDB" id="A0A5B9QMT4"/>
<dbReference type="RefSeq" id="WP_148073946.1">
    <property type="nucleotide sequence ID" value="NZ_CP042913.1"/>
</dbReference>
<dbReference type="SUPFAM" id="SSF56935">
    <property type="entry name" value="Porins"/>
    <property type="match status" value="1"/>
</dbReference>
<feature type="chain" id="PRO_5023097995" evidence="1">
    <location>
        <begin position="24"/>
        <end position="497"/>
    </location>
</feature>
<dbReference type="KEGG" id="bgok:Pr1d_27300"/>
<dbReference type="OrthoDB" id="207797at2"/>
<accession>A0A5B9QMT4</accession>
<dbReference type="InterPro" id="IPR045748">
    <property type="entry name" value="DcaP"/>
</dbReference>
<evidence type="ECO:0000313" key="2">
    <source>
        <dbReference type="EMBL" id="QEG35431.1"/>
    </source>
</evidence>
<name>A0A5B9QMT4_9BACT</name>